<dbReference type="Proteomes" id="UP000241229">
    <property type="component" value="Unassembled WGS sequence"/>
</dbReference>
<sequence>MSLIRNERLKLFATYLNGLAIALFAVGGLAPVFSTLYGTVTNSSTISVVVVSVICLVVSAALHWMASLVLKRLLP</sequence>
<feature type="transmembrane region" description="Helical" evidence="1">
    <location>
        <begin position="45"/>
        <end position="70"/>
    </location>
</feature>
<comment type="caution">
    <text evidence="2">The sequence shown here is derived from an EMBL/GenBank/DDBJ whole genome shotgun (WGS) entry which is preliminary data.</text>
</comment>
<dbReference type="EMBL" id="PXYK01000009">
    <property type="protein sequence ID" value="PSJ60489.1"/>
    <property type="molecule type" value="Genomic_DNA"/>
</dbReference>
<evidence type="ECO:0000313" key="2">
    <source>
        <dbReference type="EMBL" id="PSJ60489.1"/>
    </source>
</evidence>
<feature type="transmembrane region" description="Helical" evidence="1">
    <location>
        <begin position="12"/>
        <end position="33"/>
    </location>
</feature>
<dbReference type="OrthoDB" id="7997654at2"/>
<gene>
    <name evidence="2" type="ORF">C7I84_10920</name>
</gene>
<organism evidence="2 3">
    <name type="scientific">Kumtagia ephedrae</name>
    <dbReference type="NCBI Taxonomy" id="2116701"/>
    <lineage>
        <taxon>Bacteria</taxon>
        <taxon>Pseudomonadati</taxon>
        <taxon>Pseudomonadota</taxon>
        <taxon>Alphaproteobacteria</taxon>
        <taxon>Hyphomicrobiales</taxon>
        <taxon>Phyllobacteriaceae</taxon>
        <taxon>Kumtagia</taxon>
    </lineage>
</organism>
<keyword evidence="3" id="KW-1185">Reference proteome</keyword>
<dbReference type="AlphaFoldDB" id="A0A2P7SDA8"/>
<evidence type="ECO:0000313" key="3">
    <source>
        <dbReference type="Proteomes" id="UP000241229"/>
    </source>
</evidence>
<proteinExistence type="predicted"/>
<protein>
    <submittedName>
        <fullName evidence="2">Amino acid transporter</fullName>
    </submittedName>
</protein>
<evidence type="ECO:0000256" key="1">
    <source>
        <dbReference type="SAM" id="Phobius"/>
    </source>
</evidence>
<keyword evidence="1" id="KW-0472">Membrane</keyword>
<keyword evidence="1" id="KW-0812">Transmembrane</keyword>
<reference evidence="2 3" key="1">
    <citation type="submission" date="2018-03" db="EMBL/GenBank/DDBJ databases">
        <title>The draft genome of Mesorhizobium sp. 6GN-30.</title>
        <authorList>
            <person name="Liu L."/>
            <person name="Li L."/>
            <person name="Wang T."/>
            <person name="Zhang X."/>
            <person name="Liang L."/>
        </authorList>
    </citation>
    <scope>NUCLEOTIDE SEQUENCE [LARGE SCALE GENOMIC DNA]</scope>
    <source>
        <strain evidence="2 3">6GN30</strain>
    </source>
</reference>
<keyword evidence="1" id="KW-1133">Transmembrane helix</keyword>
<accession>A0A2P7SDA8</accession>
<dbReference type="RefSeq" id="WP_106772214.1">
    <property type="nucleotide sequence ID" value="NZ_PXYK01000009.1"/>
</dbReference>
<name>A0A2P7SDA8_9HYPH</name>